<sequence length="55" mass="6727">MRPKEMSGLIMTGILYFEKVFPQYLEENAEYYFICTNTKRKNDYMGGHWFRVKHN</sequence>
<evidence type="ECO:0000313" key="1">
    <source>
        <dbReference type="EMBL" id="MBC5753640.1"/>
    </source>
</evidence>
<evidence type="ECO:0000313" key="2">
    <source>
        <dbReference type="Proteomes" id="UP000621540"/>
    </source>
</evidence>
<reference evidence="1 2" key="1">
    <citation type="submission" date="2020-08" db="EMBL/GenBank/DDBJ databases">
        <title>Genome public.</title>
        <authorList>
            <person name="Liu C."/>
            <person name="Sun Q."/>
        </authorList>
    </citation>
    <scope>NUCLEOTIDE SEQUENCE [LARGE SCALE GENOMIC DNA]</scope>
    <source>
        <strain evidence="1 2">BX0805</strain>
    </source>
</reference>
<comment type="caution">
    <text evidence="1">The sequence shown here is derived from an EMBL/GenBank/DDBJ whole genome shotgun (WGS) entry which is preliminary data.</text>
</comment>
<accession>A0ABR7I9S6</accession>
<protein>
    <submittedName>
        <fullName evidence="1">Uncharacterized protein</fullName>
    </submittedName>
</protein>
<dbReference type="RefSeq" id="WP_186981967.1">
    <property type="nucleotide sequence ID" value="NZ_JACOQH010000003.1"/>
</dbReference>
<name>A0ABR7I9S6_9FIRM</name>
<dbReference type="EMBL" id="JACOQH010000003">
    <property type="protein sequence ID" value="MBC5753640.1"/>
    <property type="molecule type" value="Genomic_DNA"/>
</dbReference>
<proteinExistence type="predicted"/>
<keyword evidence="2" id="KW-1185">Reference proteome</keyword>
<dbReference type="Proteomes" id="UP000621540">
    <property type="component" value="Unassembled WGS sequence"/>
</dbReference>
<gene>
    <name evidence="1" type="ORF">H8Z76_06280</name>
</gene>
<organism evidence="1 2">
    <name type="scientific">Roseburia yibonii</name>
    <dbReference type="NCBI Taxonomy" id="2763063"/>
    <lineage>
        <taxon>Bacteria</taxon>
        <taxon>Bacillati</taxon>
        <taxon>Bacillota</taxon>
        <taxon>Clostridia</taxon>
        <taxon>Lachnospirales</taxon>
        <taxon>Lachnospiraceae</taxon>
        <taxon>Roseburia</taxon>
    </lineage>
</organism>